<keyword evidence="14" id="KW-0325">Glycoprotein</keyword>
<dbReference type="PROSITE" id="PS50927">
    <property type="entry name" value="BULB_LECTIN"/>
    <property type="match status" value="1"/>
</dbReference>
<dbReference type="Gene3D" id="1.10.510.10">
    <property type="entry name" value="Transferase(Phosphotransferase) domain 1"/>
    <property type="match status" value="1"/>
</dbReference>
<keyword evidence="22" id="KW-1185">Reference proteome</keyword>
<dbReference type="PROSITE" id="PS50011">
    <property type="entry name" value="PROTEIN_KINASE_DOM"/>
    <property type="match status" value="1"/>
</dbReference>
<evidence type="ECO:0000259" key="20">
    <source>
        <dbReference type="PROSITE" id="PS50927"/>
    </source>
</evidence>
<dbReference type="PROSITE" id="PS00108">
    <property type="entry name" value="PROTEIN_KINASE_ST"/>
    <property type="match status" value="1"/>
</dbReference>
<keyword evidence="8 17" id="KW-0418">Kinase</keyword>
<dbReference type="Pfam" id="PF01453">
    <property type="entry name" value="B_lectin"/>
    <property type="match status" value="1"/>
</dbReference>
<dbReference type="FunFam" id="2.90.10.10:FF:000013">
    <property type="entry name" value="G-type lectin S-receptor-like serine/threonine-protein kinase LECRK1"/>
    <property type="match status" value="1"/>
</dbReference>
<evidence type="ECO:0000256" key="10">
    <source>
        <dbReference type="ARBA" id="ARBA00022989"/>
    </source>
</evidence>
<evidence type="ECO:0000256" key="11">
    <source>
        <dbReference type="ARBA" id="ARBA00023136"/>
    </source>
</evidence>
<dbReference type="InterPro" id="IPR011009">
    <property type="entry name" value="Kinase-like_dom_sf"/>
</dbReference>
<organism evidence="21 22">
    <name type="scientific">Artemisia annua</name>
    <name type="common">Sweet wormwood</name>
    <dbReference type="NCBI Taxonomy" id="35608"/>
    <lineage>
        <taxon>Eukaryota</taxon>
        <taxon>Viridiplantae</taxon>
        <taxon>Streptophyta</taxon>
        <taxon>Embryophyta</taxon>
        <taxon>Tracheophyta</taxon>
        <taxon>Spermatophyta</taxon>
        <taxon>Magnoliopsida</taxon>
        <taxon>eudicotyledons</taxon>
        <taxon>Gunneridae</taxon>
        <taxon>Pentapetalae</taxon>
        <taxon>asterids</taxon>
        <taxon>campanulids</taxon>
        <taxon>Asterales</taxon>
        <taxon>Asteraceae</taxon>
        <taxon>Asteroideae</taxon>
        <taxon>Anthemideae</taxon>
        <taxon>Artemisiinae</taxon>
        <taxon>Artemisia</taxon>
    </lineage>
</organism>
<keyword evidence="6" id="KW-0732">Signal</keyword>
<dbReference type="Gene3D" id="2.90.10.10">
    <property type="entry name" value="Bulb-type lectin domain"/>
    <property type="match status" value="1"/>
</dbReference>
<keyword evidence="13" id="KW-0675">Receptor</keyword>
<dbReference type="InterPro" id="IPR036426">
    <property type="entry name" value="Bulb-type_lectin_dom_sf"/>
</dbReference>
<evidence type="ECO:0000256" key="6">
    <source>
        <dbReference type="ARBA" id="ARBA00022729"/>
    </source>
</evidence>
<evidence type="ECO:0000256" key="12">
    <source>
        <dbReference type="ARBA" id="ARBA00023157"/>
    </source>
</evidence>
<evidence type="ECO:0000256" key="2">
    <source>
        <dbReference type="ARBA" id="ARBA00022527"/>
    </source>
</evidence>
<dbReference type="InterPro" id="IPR024171">
    <property type="entry name" value="SRK-like_kinase"/>
</dbReference>
<name>A0A2U1MRL9_ARTAN</name>
<keyword evidence="9 17" id="KW-0067">ATP-binding</keyword>
<evidence type="ECO:0000256" key="17">
    <source>
        <dbReference type="PIRNR" id="PIRNR000641"/>
    </source>
</evidence>
<keyword evidence="2 17" id="KW-0723">Serine/threonine-protein kinase</keyword>
<dbReference type="SMART" id="SM00220">
    <property type="entry name" value="S_TKc"/>
    <property type="match status" value="1"/>
</dbReference>
<evidence type="ECO:0000256" key="3">
    <source>
        <dbReference type="ARBA" id="ARBA00022536"/>
    </source>
</evidence>
<dbReference type="InterPro" id="IPR051343">
    <property type="entry name" value="G-type_lectin_kinases/EP1-like"/>
</dbReference>
<evidence type="ECO:0000256" key="18">
    <source>
        <dbReference type="SAM" id="Phobius"/>
    </source>
</evidence>
<dbReference type="GO" id="GO:0004674">
    <property type="term" value="F:protein serine/threonine kinase activity"/>
    <property type="evidence" value="ECO:0007669"/>
    <property type="project" value="UniProtKB-KW"/>
</dbReference>
<comment type="catalytic activity">
    <reaction evidence="16 17">
        <text>L-seryl-[protein] + ATP = O-phospho-L-seryl-[protein] + ADP + H(+)</text>
        <dbReference type="Rhea" id="RHEA:17989"/>
        <dbReference type="Rhea" id="RHEA-COMP:9863"/>
        <dbReference type="Rhea" id="RHEA-COMP:11604"/>
        <dbReference type="ChEBI" id="CHEBI:15378"/>
        <dbReference type="ChEBI" id="CHEBI:29999"/>
        <dbReference type="ChEBI" id="CHEBI:30616"/>
        <dbReference type="ChEBI" id="CHEBI:83421"/>
        <dbReference type="ChEBI" id="CHEBI:456216"/>
        <dbReference type="EC" id="2.7.11.1"/>
    </reaction>
</comment>
<keyword evidence="11 18" id="KW-0472">Membrane</keyword>
<feature type="transmembrane region" description="Helical" evidence="18">
    <location>
        <begin position="446"/>
        <end position="474"/>
    </location>
</feature>
<evidence type="ECO:0000256" key="4">
    <source>
        <dbReference type="ARBA" id="ARBA00022679"/>
    </source>
</evidence>
<comment type="subcellular location">
    <subcellularLocation>
        <location evidence="1">Membrane</location>
        <topology evidence="1">Single-pass membrane protein</topology>
    </subcellularLocation>
</comment>
<feature type="domain" description="Protein kinase" evidence="19">
    <location>
        <begin position="356"/>
        <end position="709"/>
    </location>
</feature>
<dbReference type="Pfam" id="PF08276">
    <property type="entry name" value="PAN_2"/>
    <property type="match status" value="1"/>
</dbReference>
<proteinExistence type="inferred from homology"/>
<dbReference type="EC" id="2.7.11.1" evidence="17"/>
<comment type="caution">
    <text evidence="21">The sequence shown here is derived from an EMBL/GenBank/DDBJ whole genome shotgun (WGS) entry which is preliminary data.</text>
</comment>
<keyword evidence="12" id="KW-1015">Disulfide bond</keyword>
<dbReference type="PIRSF" id="PIRSF000641">
    <property type="entry name" value="SRK"/>
    <property type="match status" value="1"/>
</dbReference>
<keyword evidence="5 18" id="KW-0812">Transmembrane</keyword>
<dbReference type="PANTHER" id="PTHR47976:SF15">
    <property type="entry name" value="G-TYPE LECTIN S-RECEPTOR-LIKE SERINE_THREONINE-PROTEIN KINASE RLK1"/>
    <property type="match status" value="1"/>
</dbReference>
<evidence type="ECO:0000259" key="19">
    <source>
        <dbReference type="PROSITE" id="PS50011"/>
    </source>
</evidence>
<dbReference type="InterPro" id="IPR001480">
    <property type="entry name" value="Bulb-type_lectin_dom"/>
</dbReference>
<keyword evidence="7 17" id="KW-0547">Nucleotide-binding</keyword>
<dbReference type="Pfam" id="PF00069">
    <property type="entry name" value="Pkinase"/>
    <property type="match status" value="1"/>
</dbReference>
<accession>A0A2U1MRL9</accession>
<evidence type="ECO:0000256" key="9">
    <source>
        <dbReference type="ARBA" id="ARBA00022840"/>
    </source>
</evidence>
<dbReference type="GO" id="GO:0016020">
    <property type="term" value="C:membrane"/>
    <property type="evidence" value="ECO:0007669"/>
    <property type="project" value="UniProtKB-SubCell"/>
</dbReference>
<keyword evidence="10 18" id="KW-1133">Transmembrane helix</keyword>
<evidence type="ECO:0000256" key="16">
    <source>
        <dbReference type="ARBA" id="ARBA00048679"/>
    </source>
</evidence>
<dbReference type="STRING" id="35608.A0A2U1MRL9"/>
<dbReference type="PANTHER" id="PTHR47976">
    <property type="entry name" value="G-TYPE LECTIN S-RECEPTOR-LIKE SERINE/THREONINE-PROTEIN KINASE SD2-5"/>
    <property type="match status" value="1"/>
</dbReference>
<evidence type="ECO:0000313" key="21">
    <source>
        <dbReference type="EMBL" id="PWA63877.1"/>
    </source>
</evidence>
<evidence type="ECO:0000256" key="7">
    <source>
        <dbReference type="ARBA" id="ARBA00022741"/>
    </source>
</evidence>
<dbReference type="GO" id="GO:0106310">
    <property type="term" value="F:protein serine kinase activity"/>
    <property type="evidence" value="ECO:0007669"/>
    <property type="project" value="RHEA"/>
</dbReference>
<dbReference type="FunFam" id="2.90.10.30:FF:000001">
    <property type="entry name" value="Serine/threonine-protein kinase"/>
    <property type="match status" value="1"/>
</dbReference>
<feature type="domain" description="Bulb-type lectin" evidence="20">
    <location>
        <begin position="20"/>
        <end position="141"/>
    </location>
</feature>
<dbReference type="Proteomes" id="UP000245207">
    <property type="component" value="Unassembled WGS sequence"/>
</dbReference>
<dbReference type="OrthoDB" id="5857966at2759"/>
<evidence type="ECO:0000256" key="14">
    <source>
        <dbReference type="ARBA" id="ARBA00023180"/>
    </source>
</evidence>
<dbReference type="AlphaFoldDB" id="A0A2U1MRL9"/>
<dbReference type="InterPro" id="IPR003609">
    <property type="entry name" value="Pan_app"/>
</dbReference>
<comment type="catalytic activity">
    <reaction evidence="15 17">
        <text>L-threonyl-[protein] + ATP = O-phospho-L-threonyl-[protein] + ADP + H(+)</text>
        <dbReference type="Rhea" id="RHEA:46608"/>
        <dbReference type="Rhea" id="RHEA-COMP:11060"/>
        <dbReference type="Rhea" id="RHEA-COMP:11605"/>
        <dbReference type="ChEBI" id="CHEBI:15378"/>
        <dbReference type="ChEBI" id="CHEBI:30013"/>
        <dbReference type="ChEBI" id="CHEBI:30616"/>
        <dbReference type="ChEBI" id="CHEBI:61977"/>
        <dbReference type="ChEBI" id="CHEBI:456216"/>
        <dbReference type="EC" id="2.7.11.1"/>
    </reaction>
</comment>
<gene>
    <name evidence="21" type="ORF">CTI12_AA349420</name>
</gene>
<evidence type="ECO:0000256" key="1">
    <source>
        <dbReference type="ARBA" id="ARBA00004167"/>
    </source>
</evidence>
<sequence>MRNVHPDADGVFRVVAQQKNGSVPIGASLTATEDARSWLSPSGDFAFGFQRIRGKDNYVLSIWYDKIPDKTIIWYPQGNPMVSRGSKVELINGRGLVLSDPQGTDIWISSPISNLAYAVMNDTGNFELFDSDSRKIWESFSFPADTMLPTQIMKRGGVINSQKSETNFTGGRFQLRLLPDGNLVLNSRDIRSNYPNTAYYISGTYDPSNSTNSGDQLMFDATGYMYILRRNGQRFDLTPNDALPSGDYYHRATLNFDGVFAQYYHPKNSAGNTSWSVPWLVPGNICRDIVGERGSGACGFNNVCSLNGASRPNCECPPGLPLLDPSDPYGDCKLNFTPSCNEDEPYYKEDLDFMEFTDVDWPGTGTTYVIIDSINTQECKDSCLHDCSCAMAIHDGDKCHKKRLPLSNGWTNESLSLKAFLKYRKGELPRVSFPQFPGKKKNQKTLITIISALLGSSVFVNVIFIGVICLGFFLNYQRKAKNHYPNTKSVNTNLPHFTYRELVEATNVFKEELGKGAFGIVYKDERPSWKKRRHLALGIAKGLAYLHEECSTQIIHCDIKPQNILLDEYYNAKISDFGLAKLLIRNQSRTNTGIRGTKGYVAPEWFRNTPVTTKVDVYSFGVLILEIISCRKSVKENESGNDYGAILTDWAWDCYEERILDTLVGNDLEALDDYKNLTTFVMVGLWCVQENPSLRPTMRNVIQMLDGVVEVSEPPCPFPLSVTIS</sequence>
<evidence type="ECO:0000256" key="5">
    <source>
        <dbReference type="ARBA" id="ARBA00022692"/>
    </source>
</evidence>
<dbReference type="FunFam" id="1.10.510.10:FF:000237">
    <property type="entry name" value="G-type lectin S-receptor-like serine/threonine-protein kinase"/>
    <property type="match status" value="1"/>
</dbReference>
<protein>
    <recommendedName>
        <fullName evidence="17">Receptor-like serine/threonine-protein kinase</fullName>
        <ecNumber evidence="17">2.7.11.1</ecNumber>
    </recommendedName>
</protein>
<dbReference type="SUPFAM" id="SSF56112">
    <property type="entry name" value="Protein kinase-like (PK-like)"/>
    <property type="match status" value="1"/>
</dbReference>
<dbReference type="GO" id="GO:0005524">
    <property type="term" value="F:ATP binding"/>
    <property type="evidence" value="ECO:0007669"/>
    <property type="project" value="UniProtKB-KW"/>
</dbReference>
<comment type="similarity">
    <text evidence="17">Belongs to the protein kinase superfamily. Ser/Thr protein kinase family.</text>
</comment>
<keyword evidence="4 17" id="KW-0808">Transferase</keyword>
<evidence type="ECO:0000256" key="8">
    <source>
        <dbReference type="ARBA" id="ARBA00022777"/>
    </source>
</evidence>
<dbReference type="SMART" id="SM00108">
    <property type="entry name" value="B_lectin"/>
    <property type="match status" value="1"/>
</dbReference>
<dbReference type="InterPro" id="IPR000719">
    <property type="entry name" value="Prot_kinase_dom"/>
</dbReference>
<evidence type="ECO:0000256" key="13">
    <source>
        <dbReference type="ARBA" id="ARBA00023170"/>
    </source>
</evidence>
<dbReference type="EMBL" id="PKPP01004540">
    <property type="protein sequence ID" value="PWA63877.1"/>
    <property type="molecule type" value="Genomic_DNA"/>
</dbReference>
<evidence type="ECO:0000256" key="15">
    <source>
        <dbReference type="ARBA" id="ARBA00047899"/>
    </source>
</evidence>
<evidence type="ECO:0000313" key="22">
    <source>
        <dbReference type="Proteomes" id="UP000245207"/>
    </source>
</evidence>
<reference evidence="21 22" key="1">
    <citation type="journal article" date="2018" name="Mol. Plant">
        <title>The genome of Artemisia annua provides insight into the evolution of Asteraceae family and artemisinin biosynthesis.</title>
        <authorList>
            <person name="Shen Q."/>
            <person name="Zhang L."/>
            <person name="Liao Z."/>
            <person name="Wang S."/>
            <person name="Yan T."/>
            <person name="Shi P."/>
            <person name="Liu M."/>
            <person name="Fu X."/>
            <person name="Pan Q."/>
            <person name="Wang Y."/>
            <person name="Lv Z."/>
            <person name="Lu X."/>
            <person name="Zhang F."/>
            <person name="Jiang W."/>
            <person name="Ma Y."/>
            <person name="Chen M."/>
            <person name="Hao X."/>
            <person name="Li L."/>
            <person name="Tang Y."/>
            <person name="Lv G."/>
            <person name="Zhou Y."/>
            <person name="Sun X."/>
            <person name="Brodelius P.E."/>
            <person name="Rose J.K.C."/>
            <person name="Tang K."/>
        </authorList>
    </citation>
    <scope>NUCLEOTIDE SEQUENCE [LARGE SCALE GENOMIC DNA]</scope>
    <source>
        <strain evidence="22">cv. Huhao1</strain>
        <tissue evidence="21">Leaf</tissue>
    </source>
</reference>
<dbReference type="SUPFAM" id="SSF51110">
    <property type="entry name" value="alpha-D-mannose-specific plant lectins"/>
    <property type="match status" value="1"/>
</dbReference>
<dbReference type="Gene3D" id="2.90.10.30">
    <property type="match status" value="1"/>
</dbReference>
<keyword evidence="3" id="KW-0245">EGF-like domain</keyword>
<dbReference type="InterPro" id="IPR008271">
    <property type="entry name" value="Ser/Thr_kinase_AS"/>
</dbReference>